<dbReference type="AlphaFoldDB" id="E8V069"/>
<keyword evidence="2" id="KW-0813">Transport</keyword>
<dbReference type="InterPro" id="IPR013784">
    <property type="entry name" value="Carb-bd-like_fold"/>
</dbReference>
<dbReference type="InterPro" id="IPR057601">
    <property type="entry name" value="Oar-like_b-barrel"/>
</dbReference>
<protein>
    <submittedName>
        <fullName evidence="9">TonB-dependent receptor plug</fullName>
    </submittedName>
</protein>
<dbReference type="SUPFAM" id="SSF56935">
    <property type="entry name" value="Porins"/>
    <property type="match status" value="1"/>
</dbReference>
<sequence>MRIRRNLKKSRFIAFVLLSLCAFAGTLRAQIDTATVAGRVTDKTGATVPMADITVTSTETNFVYHAKSAPNGEWTISPVHIGTYKLTVSAAGFSQAVAGPFNLSVQQRQQFDLVLQTGEVSSVVEVTDTAPVLETATSERSQLIDSRTMQTLPLNGRNPVQLAQLSAGVTVSEPGARDEGGYGFSANGARSLQNNFLLDGIDNNSNLPDLLNEANYVVMPSVDALQEFRFETDSYSAEFGRATGAVINATTKSGTNHIHGVVYEFLRNQAFDARNYFDQTLPSYHQNQFGATIGLPILHDKLFLFADYEGLRLSQGQTYTALIPTAAQRSGDFTSQLDLTAPTGVSDCNGNVTYNGELFDTKNTQASATSPTGYCGVPFGYNADGTPSNVIPTTAIDTLGAKLAALYPAPNANGAGYNYVSNPKLTRNANQGDVRVDQVLTHSDNIFYRFSMSRAPSTIPATFPGLADGGGFFSGVGDNRAYSIAVSETHVFSPTRVNEIRVGYNRLHTNRFQFNSGTDVSGQIGFPGVPYQAGTDNGGLPQMFFNDVATLGSPTYLPSNEIQNTYSLSDTFTLIVHSHSIKFGGEYRPEEFTIFQPAAPRGTLNFGTQFTDNPASQGTGGSGFATLLTGQPDGGGINNINNVDYNRKVYGLFLQDDWRVTPSLTLNVGIRYDIFSAILERHNSQANFNPITGQLDIPKSNNAVLTPTLASLLTVNRTASNGLIPPIYTNVSPRFGLAYQFKKGWVLRAASGLFFNGEESGPYSNPSPGFNPPYFASQNFVAPCSLASYAAVLDCSVPGLRTLANGFPSNALSDPNTPNLFSEDNLKTPYVAQWHVTVQHELTSHTTVEVAYVGSKGTHQYTFGNLNQASPTADSSAASAPRRPFPTLDTSIGWLRSNGFSNYNSAQVKLEQHLSHGVAAIVNYTYSHALGNSSNANLGAQNNDSFRNERLLSEYGNLDFDNRHRFTTGYSWDLPIGKGKAFAGSAGPVLNYAIGNWQLSGIATLSSGTWFTVTDSNANFANSDGQQRPDFVPGQKSSDKPCLPGTFFNTCAFQDPALGSYGNVSMNSVNGPGNKNWDISILKTVPLSEARRFELRGEFYNALNHPNFLFAAPGPQNSNNATTFGSTNFGVVTAARDPRLIQIGLKFYY</sequence>
<dbReference type="eggNOG" id="COG4771">
    <property type="taxonomic scope" value="Bacteria"/>
</dbReference>
<dbReference type="SUPFAM" id="SSF49452">
    <property type="entry name" value="Starch-binding domain-like"/>
    <property type="match status" value="1"/>
</dbReference>
<proteinExistence type="predicted"/>
<evidence type="ECO:0000256" key="5">
    <source>
        <dbReference type="ARBA" id="ARBA00023136"/>
    </source>
</evidence>
<feature type="chain" id="PRO_5003228970" evidence="7">
    <location>
        <begin position="25"/>
        <end position="1149"/>
    </location>
</feature>
<evidence type="ECO:0000256" key="2">
    <source>
        <dbReference type="ARBA" id="ARBA00022448"/>
    </source>
</evidence>
<evidence type="ECO:0000256" key="1">
    <source>
        <dbReference type="ARBA" id="ARBA00004571"/>
    </source>
</evidence>
<organism evidence="9 10">
    <name type="scientific">Terriglobus saanensis (strain ATCC BAA-1853 / DSM 23119 / SP1PR4)</name>
    <dbReference type="NCBI Taxonomy" id="401053"/>
    <lineage>
        <taxon>Bacteria</taxon>
        <taxon>Pseudomonadati</taxon>
        <taxon>Acidobacteriota</taxon>
        <taxon>Terriglobia</taxon>
        <taxon>Terriglobales</taxon>
        <taxon>Acidobacteriaceae</taxon>
        <taxon>Terriglobus</taxon>
    </lineage>
</organism>
<dbReference type="Proteomes" id="UP000006844">
    <property type="component" value="Chromosome"/>
</dbReference>
<dbReference type="GO" id="GO:0009279">
    <property type="term" value="C:cell outer membrane"/>
    <property type="evidence" value="ECO:0007669"/>
    <property type="project" value="UniProtKB-SubCell"/>
</dbReference>
<reference evidence="9 10" key="1">
    <citation type="journal article" date="2012" name="Stand. Genomic Sci.">
        <title>Complete genome sequence of Terriglobus saanensis type strain SP1PR4(T), an Acidobacteria from tundra soil.</title>
        <authorList>
            <person name="Rawat S.R."/>
            <person name="Mannisto M.K."/>
            <person name="Starovoytov V."/>
            <person name="Goodwin L."/>
            <person name="Nolan M."/>
            <person name="Hauser L."/>
            <person name="Land M."/>
            <person name="Davenport K.W."/>
            <person name="Woyke T."/>
            <person name="Haggblom M.M."/>
        </authorList>
    </citation>
    <scope>NUCLEOTIDE SEQUENCE</scope>
    <source>
        <strain evidence="10">ATCC BAA-1853 / DSM 23119 / SP1PR4</strain>
    </source>
</reference>
<dbReference type="PANTHER" id="PTHR30069">
    <property type="entry name" value="TONB-DEPENDENT OUTER MEMBRANE RECEPTOR"/>
    <property type="match status" value="1"/>
</dbReference>
<keyword evidence="5" id="KW-0472">Membrane</keyword>
<feature type="signal peptide" evidence="7">
    <location>
        <begin position="1"/>
        <end position="24"/>
    </location>
</feature>
<dbReference type="Gene3D" id="2.60.40.1120">
    <property type="entry name" value="Carboxypeptidase-like, regulatory domain"/>
    <property type="match status" value="1"/>
</dbReference>
<dbReference type="Pfam" id="PF13620">
    <property type="entry name" value="CarboxypepD_reg"/>
    <property type="match status" value="1"/>
</dbReference>
<dbReference type="Gene3D" id="2.40.170.20">
    <property type="entry name" value="TonB-dependent receptor, beta-barrel domain"/>
    <property type="match status" value="1"/>
</dbReference>
<dbReference type="InterPro" id="IPR037066">
    <property type="entry name" value="Plug_dom_sf"/>
</dbReference>
<dbReference type="InterPro" id="IPR039426">
    <property type="entry name" value="TonB-dep_rcpt-like"/>
</dbReference>
<evidence type="ECO:0000256" key="7">
    <source>
        <dbReference type="SAM" id="SignalP"/>
    </source>
</evidence>
<dbReference type="EMBL" id="CP002467">
    <property type="protein sequence ID" value="ADV83287.1"/>
    <property type="molecule type" value="Genomic_DNA"/>
</dbReference>
<keyword evidence="7" id="KW-0732">Signal</keyword>
<keyword evidence="6" id="KW-0998">Cell outer membrane</keyword>
<feature type="domain" description="TonB-dependent transporter Oar-like beta-barrel" evidence="8">
    <location>
        <begin position="250"/>
        <end position="1142"/>
    </location>
</feature>
<evidence type="ECO:0000259" key="8">
    <source>
        <dbReference type="Pfam" id="PF25183"/>
    </source>
</evidence>
<dbReference type="RefSeq" id="WP_013569020.1">
    <property type="nucleotide sequence ID" value="NC_014963.1"/>
</dbReference>
<dbReference type="Pfam" id="PF25183">
    <property type="entry name" value="OMP_b-brl_4"/>
    <property type="match status" value="1"/>
</dbReference>
<dbReference type="HOGENOM" id="CLU_006298_0_0_0"/>
<dbReference type="OrthoDB" id="97893at2"/>
<evidence type="ECO:0000256" key="3">
    <source>
        <dbReference type="ARBA" id="ARBA00022452"/>
    </source>
</evidence>
<dbReference type="STRING" id="401053.AciPR4_2508"/>
<dbReference type="PANTHER" id="PTHR30069:SF46">
    <property type="entry name" value="OAR PROTEIN"/>
    <property type="match status" value="1"/>
</dbReference>
<keyword evidence="9" id="KW-0675">Receptor</keyword>
<keyword evidence="3" id="KW-1134">Transmembrane beta strand</keyword>
<dbReference type="Gene3D" id="2.170.130.10">
    <property type="entry name" value="TonB-dependent receptor, plug domain"/>
    <property type="match status" value="1"/>
</dbReference>
<dbReference type="InterPro" id="IPR036942">
    <property type="entry name" value="Beta-barrel_TonB_sf"/>
</dbReference>
<dbReference type="GO" id="GO:0030246">
    <property type="term" value="F:carbohydrate binding"/>
    <property type="evidence" value="ECO:0007669"/>
    <property type="project" value="InterPro"/>
</dbReference>
<evidence type="ECO:0000313" key="10">
    <source>
        <dbReference type="Proteomes" id="UP000006844"/>
    </source>
</evidence>
<dbReference type="GO" id="GO:0015344">
    <property type="term" value="F:siderophore uptake transmembrane transporter activity"/>
    <property type="evidence" value="ECO:0007669"/>
    <property type="project" value="TreeGrafter"/>
</dbReference>
<accession>E8V069</accession>
<keyword evidence="10" id="KW-1185">Reference proteome</keyword>
<evidence type="ECO:0000313" key="9">
    <source>
        <dbReference type="EMBL" id="ADV83287.1"/>
    </source>
</evidence>
<keyword evidence="4" id="KW-0812">Transmembrane</keyword>
<dbReference type="GO" id="GO:0044718">
    <property type="term" value="P:siderophore transmembrane transport"/>
    <property type="evidence" value="ECO:0007669"/>
    <property type="project" value="TreeGrafter"/>
</dbReference>
<dbReference type="KEGG" id="tsa:AciPR4_2508"/>
<evidence type="ECO:0000256" key="4">
    <source>
        <dbReference type="ARBA" id="ARBA00022692"/>
    </source>
</evidence>
<name>E8V069_TERSS</name>
<evidence type="ECO:0000256" key="6">
    <source>
        <dbReference type="ARBA" id="ARBA00023237"/>
    </source>
</evidence>
<comment type="subcellular location">
    <subcellularLocation>
        <location evidence="1">Cell outer membrane</location>
        <topology evidence="1">Multi-pass membrane protein</topology>
    </subcellularLocation>
</comment>
<gene>
    <name evidence="9" type="ordered locus">AciPR4_2508</name>
</gene>